<evidence type="ECO:0000313" key="10">
    <source>
        <dbReference type="EMBL" id="CAA9328993.1"/>
    </source>
</evidence>
<evidence type="ECO:0000259" key="8">
    <source>
        <dbReference type="Pfam" id="PF02551"/>
    </source>
</evidence>
<dbReference type="InterPro" id="IPR029069">
    <property type="entry name" value="HotDog_dom_sf"/>
</dbReference>
<dbReference type="EMBL" id="CADCUJ010000008">
    <property type="protein sequence ID" value="CAA9328993.1"/>
    <property type="molecule type" value="Genomic_DNA"/>
</dbReference>
<evidence type="ECO:0000256" key="6">
    <source>
        <dbReference type="ARBA" id="ARBA00071120"/>
    </source>
</evidence>
<evidence type="ECO:0000256" key="5">
    <source>
        <dbReference type="ARBA" id="ARBA00050943"/>
    </source>
</evidence>
<evidence type="ECO:0000256" key="7">
    <source>
        <dbReference type="ARBA" id="ARBA00079653"/>
    </source>
</evidence>
<dbReference type="InterPro" id="IPR042171">
    <property type="entry name" value="Acyl-CoA_hotdog"/>
</dbReference>
<sequence>MPTSVGELIELLDLEAIDVNLFRGTQPDTRLQRVFGGQVAAQALVAGARTVADPLVVHSLHSYFLRPGDTAVPIVYDVERIRDGRSFSARRIAARQHGRAIYYMTASFQVPEDGLDHQDVMPVVSAPEDSLDLSELFRSRSLGSVAEWLREWAVLELRYVGDTRPGGGIPSSDHPSQSRLWIRVSPSPGSDGSGKLGDERLLHQAAFTYASDMTLLGTALVPHGLHIGHPKLQSASLDHTIWFHRPFRADEWLLYDQVSPSASGGRGLAIGRLFTLDGVLVASVAQEGLIRLRS</sequence>
<dbReference type="InterPro" id="IPR049449">
    <property type="entry name" value="TesB_ACOT8-like_N"/>
</dbReference>
<feature type="domain" description="Acyl-CoA thioesterase 2 C-terminal" evidence="8">
    <location>
        <begin position="194"/>
        <end position="289"/>
    </location>
</feature>
<evidence type="ECO:0000256" key="1">
    <source>
        <dbReference type="ARBA" id="ARBA00006538"/>
    </source>
</evidence>
<name>A0A6J4LCU7_9ACTN</name>
<dbReference type="GO" id="GO:0009062">
    <property type="term" value="P:fatty acid catabolic process"/>
    <property type="evidence" value="ECO:0007669"/>
    <property type="project" value="TreeGrafter"/>
</dbReference>
<dbReference type="Pfam" id="PF13622">
    <property type="entry name" value="4HBT_3"/>
    <property type="match status" value="1"/>
</dbReference>
<dbReference type="SUPFAM" id="SSF54637">
    <property type="entry name" value="Thioesterase/thiol ester dehydrase-isomerase"/>
    <property type="match status" value="2"/>
</dbReference>
<protein>
    <recommendedName>
        <fullName evidence="6">Acyl-CoA thioesterase 2</fullName>
    </recommendedName>
    <alternativeName>
        <fullName evidence="7">Thioesterase II</fullName>
    </alternativeName>
</protein>
<comment type="subunit">
    <text evidence="2">Homotetramer.</text>
</comment>
<dbReference type="CDD" id="cd03445">
    <property type="entry name" value="Thioesterase_II_repeat2"/>
    <property type="match status" value="1"/>
</dbReference>
<keyword evidence="4" id="KW-0443">Lipid metabolism</keyword>
<dbReference type="Gene3D" id="2.40.160.210">
    <property type="entry name" value="Acyl-CoA thioesterase, double hotdog domain"/>
    <property type="match status" value="1"/>
</dbReference>
<dbReference type="InterPro" id="IPR003703">
    <property type="entry name" value="Acyl_CoA_thio"/>
</dbReference>
<dbReference type="PANTHER" id="PTHR11066:SF34">
    <property type="entry name" value="ACYL-COENZYME A THIOESTERASE 8"/>
    <property type="match status" value="1"/>
</dbReference>
<evidence type="ECO:0000259" key="9">
    <source>
        <dbReference type="Pfam" id="PF13622"/>
    </source>
</evidence>
<dbReference type="FunFam" id="2.40.160.210:FF:000001">
    <property type="entry name" value="Acyl-CoA thioesterase II"/>
    <property type="match status" value="1"/>
</dbReference>
<dbReference type="PANTHER" id="PTHR11066">
    <property type="entry name" value="ACYL-COA THIOESTERASE"/>
    <property type="match status" value="1"/>
</dbReference>
<dbReference type="CDD" id="cd03444">
    <property type="entry name" value="Thioesterase_II_repeat1"/>
    <property type="match status" value="1"/>
</dbReference>
<dbReference type="GO" id="GO:0047617">
    <property type="term" value="F:fatty acyl-CoA hydrolase activity"/>
    <property type="evidence" value="ECO:0007669"/>
    <property type="project" value="UniProtKB-EC"/>
</dbReference>
<feature type="domain" description="Acyl-CoA thioesterase-like N-terminal HotDog" evidence="9">
    <location>
        <begin position="32"/>
        <end position="109"/>
    </location>
</feature>
<keyword evidence="3 10" id="KW-0378">Hydrolase</keyword>
<dbReference type="GO" id="GO:0006637">
    <property type="term" value="P:acyl-CoA metabolic process"/>
    <property type="evidence" value="ECO:0007669"/>
    <property type="project" value="InterPro"/>
</dbReference>
<reference evidence="10" key="1">
    <citation type="submission" date="2020-02" db="EMBL/GenBank/DDBJ databases">
        <authorList>
            <person name="Meier V. D."/>
        </authorList>
    </citation>
    <scope>NUCLEOTIDE SEQUENCE</scope>
    <source>
        <strain evidence="10">AVDCRST_MAG72</strain>
    </source>
</reference>
<evidence type="ECO:0000256" key="3">
    <source>
        <dbReference type="ARBA" id="ARBA00022801"/>
    </source>
</evidence>
<proteinExistence type="inferred from homology"/>
<dbReference type="InterPro" id="IPR025652">
    <property type="entry name" value="TesB_C"/>
</dbReference>
<gene>
    <name evidence="10" type="ORF">AVDCRST_MAG72-149</name>
</gene>
<dbReference type="Pfam" id="PF02551">
    <property type="entry name" value="Acyl_CoA_thio"/>
    <property type="match status" value="1"/>
</dbReference>
<comment type="similarity">
    <text evidence="1">Belongs to the C/M/P thioester hydrolase family.</text>
</comment>
<comment type="catalytic activity">
    <reaction evidence="5">
        <text>a fatty acyl-CoA + H2O = a fatty acid + CoA + H(+)</text>
        <dbReference type="Rhea" id="RHEA:16781"/>
        <dbReference type="ChEBI" id="CHEBI:15377"/>
        <dbReference type="ChEBI" id="CHEBI:15378"/>
        <dbReference type="ChEBI" id="CHEBI:28868"/>
        <dbReference type="ChEBI" id="CHEBI:57287"/>
        <dbReference type="ChEBI" id="CHEBI:77636"/>
        <dbReference type="EC" id="3.1.2.20"/>
    </reaction>
    <physiologicalReaction direction="left-to-right" evidence="5">
        <dbReference type="Rhea" id="RHEA:16782"/>
    </physiologicalReaction>
</comment>
<organism evidence="10">
    <name type="scientific">uncultured Nocardioidaceae bacterium</name>
    <dbReference type="NCBI Taxonomy" id="253824"/>
    <lineage>
        <taxon>Bacteria</taxon>
        <taxon>Bacillati</taxon>
        <taxon>Actinomycetota</taxon>
        <taxon>Actinomycetes</taxon>
        <taxon>Propionibacteriales</taxon>
        <taxon>Nocardioidaceae</taxon>
        <taxon>environmental samples</taxon>
    </lineage>
</organism>
<evidence type="ECO:0000256" key="2">
    <source>
        <dbReference type="ARBA" id="ARBA00011881"/>
    </source>
</evidence>
<accession>A0A6J4LCU7</accession>
<dbReference type="AlphaFoldDB" id="A0A6J4LCU7"/>
<evidence type="ECO:0000256" key="4">
    <source>
        <dbReference type="ARBA" id="ARBA00023098"/>
    </source>
</evidence>